<dbReference type="RefSeq" id="WP_359792646.1">
    <property type="nucleotide sequence ID" value="NZ_JBEYBN010000064.1"/>
</dbReference>
<protein>
    <submittedName>
        <fullName evidence="2">Uncharacterized protein</fullName>
    </submittedName>
</protein>
<proteinExistence type="predicted"/>
<dbReference type="EMBL" id="JBEYBN010000064">
    <property type="protein sequence ID" value="MEU2271077.1"/>
    <property type="molecule type" value="Genomic_DNA"/>
</dbReference>
<comment type="caution">
    <text evidence="2">The sequence shown here is derived from an EMBL/GenBank/DDBJ whole genome shotgun (WGS) entry which is preliminary data.</text>
</comment>
<reference evidence="2 3" key="1">
    <citation type="submission" date="2024-06" db="EMBL/GenBank/DDBJ databases">
        <title>The Natural Products Discovery Center: Release of the First 8490 Sequenced Strains for Exploring Actinobacteria Biosynthetic Diversity.</title>
        <authorList>
            <person name="Kalkreuter E."/>
            <person name="Kautsar S.A."/>
            <person name="Yang D."/>
            <person name="Bader C.D."/>
            <person name="Teijaro C.N."/>
            <person name="Fluegel L."/>
            <person name="Davis C.M."/>
            <person name="Simpson J.R."/>
            <person name="Lauterbach L."/>
            <person name="Steele A.D."/>
            <person name="Gui C."/>
            <person name="Meng S."/>
            <person name="Li G."/>
            <person name="Viehrig K."/>
            <person name="Ye F."/>
            <person name="Su P."/>
            <person name="Kiefer A.F."/>
            <person name="Nichols A."/>
            <person name="Cepeda A.J."/>
            <person name="Yan W."/>
            <person name="Fan B."/>
            <person name="Jiang Y."/>
            <person name="Adhikari A."/>
            <person name="Zheng C.-J."/>
            <person name="Schuster L."/>
            <person name="Cowan T.M."/>
            <person name="Smanski M.J."/>
            <person name="Chevrette M.G."/>
            <person name="De Carvalho L.P.S."/>
            <person name="Shen B."/>
        </authorList>
    </citation>
    <scope>NUCLEOTIDE SEQUENCE [LARGE SCALE GENOMIC DNA]</scope>
    <source>
        <strain evidence="2 3">NPDC019583</strain>
    </source>
</reference>
<keyword evidence="1" id="KW-1133">Transmembrane helix</keyword>
<keyword evidence="1" id="KW-0812">Transmembrane</keyword>
<name>A0ABV2Y481_9ACTN</name>
<evidence type="ECO:0000256" key="1">
    <source>
        <dbReference type="SAM" id="Phobius"/>
    </source>
</evidence>
<evidence type="ECO:0000313" key="2">
    <source>
        <dbReference type="EMBL" id="MEU2271077.1"/>
    </source>
</evidence>
<organism evidence="2 3">
    <name type="scientific">Streptomyces olindensis</name>
    <dbReference type="NCBI Taxonomy" id="358823"/>
    <lineage>
        <taxon>Bacteria</taxon>
        <taxon>Bacillati</taxon>
        <taxon>Actinomycetota</taxon>
        <taxon>Actinomycetes</taxon>
        <taxon>Kitasatosporales</taxon>
        <taxon>Streptomycetaceae</taxon>
        <taxon>Streptomyces</taxon>
    </lineage>
</organism>
<gene>
    <name evidence="2" type="ORF">ABZ568_32625</name>
</gene>
<sequence>MGDARAGGPRVRLTAVSVGGATTSHPPTSLWNDYIWPLVVMIDPEVVFLIGARHFLRDLAAGAMKM</sequence>
<dbReference type="Proteomes" id="UP001550603">
    <property type="component" value="Unassembled WGS sequence"/>
</dbReference>
<keyword evidence="1" id="KW-0472">Membrane</keyword>
<accession>A0ABV2Y481</accession>
<evidence type="ECO:0000313" key="3">
    <source>
        <dbReference type="Proteomes" id="UP001550603"/>
    </source>
</evidence>
<feature type="transmembrane region" description="Helical" evidence="1">
    <location>
        <begin position="34"/>
        <end position="56"/>
    </location>
</feature>
<keyword evidence="3" id="KW-1185">Reference proteome</keyword>